<dbReference type="InterPro" id="IPR036976">
    <property type="entry name" value="RimM_N_sf"/>
</dbReference>
<evidence type="ECO:0000313" key="9">
    <source>
        <dbReference type="Proteomes" id="UP000199603"/>
    </source>
</evidence>
<dbReference type="Pfam" id="PF01782">
    <property type="entry name" value="RimM"/>
    <property type="match status" value="1"/>
</dbReference>
<evidence type="ECO:0000256" key="3">
    <source>
        <dbReference type="ARBA" id="ARBA00022552"/>
    </source>
</evidence>
<dbReference type="Proteomes" id="UP000199603">
    <property type="component" value="Unassembled WGS sequence"/>
</dbReference>
<feature type="domain" description="Ribosome maturation factor RimM PRC barrel" evidence="7">
    <location>
        <begin position="110"/>
        <end position="174"/>
    </location>
</feature>
<protein>
    <recommendedName>
        <fullName evidence="5">Ribosome maturation factor RimM</fullName>
    </recommendedName>
</protein>
<dbReference type="PANTHER" id="PTHR33692:SF1">
    <property type="entry name" value="RIBOSOME MATURATION FACTOR RIMM"/>
    <property type="match status" value="1"/>
</dbReference>
<comment type="similarity">
    <text evidence="5">Belongs to the RimM family.</text>
</comment>
<name>A0A1G6YYE4_9GAMM</name>
<dbReference type="EMBL" id="FNAG01000011">
    <property type="protein sequence ID" value="SDD95534.1"/>
    <property type="molecule type" value="Genomic_DNA"/>
</dbReference>
<dbReference type="GO" id="GO:0006364">
    <property type="term" value="P:rRNA processing"/>
    <property type="evidence" value="ECO:0007669"/>
    <property type="project" value="UniProtKB-UniRule"/>
</dbReference>
<feature type="domain" description="RimM N-terminal" evidence="6">
    <location>
        <begin position="18"/>
        <end position="98"/>
    </location>
</feature>
<dbReference type="InterPro" id="IPR002676">
    <property type="entry name" value="RimM_N"/>
</dbReference>
<keyword evidence="2 5" id="KW-0690">Ribosome biogenesis</keyword>
<dbReference type="Pfam" id="PF24986">
    <property type="entry name" value="PRC_RimM"/>
    <property type="match status" value="1"/>
</dbReference>
<evidence type="ECO:0000259" key="6">
    <source>
        <dbReference type="Pfam" id="PF01782"/>
    </source>
</evidence>
<dbReference type="InterPro" id="IPR011961">
    <property type="entry name" value="RimM"/>
</dbReference>
<dbReference type="Gene3D" id="2.40.30.60">
    <property type="entry name" value="RimM"/>
    <property type="match status" value="1"/>
</dbReference>
<evidence type="ECO:0000256" key="4">
    <source>
        <dbReference type="ARBA" id="ARBA00023186"/>
    </source>
</evidence>
<comment type="domain">
    <text evidence="5">The PRC barrel domain binds ribosomal protein uS19.</text>
</comment>
<dbReference type="NCBIfam" id="TIGR02273">
    <property type="entry name" value="16S_RimM"/>
    <property type="match status" value="1"/>
</dbReference>
<dbReference type="OrthoDB" id="9783509at2"/>
<evidence type="ECO:0000256" key="1">
    <source>
        <dbReference type="ARBA" id="ARBA00022490"/>
    </source>
</evidence>
<evidence type="ECO:0000313" key="8">
    <source>
        <dbReference type="EMBL" id="SDD95534.1"/>
    </source>
</evidence>
<dbReference type="InterPro" id="IPR009000">
    <property type="entry name" value="Transl_B-barrel_sf"/>
</dbReference>
<gene>
    <name evidence="5" type="primary">rimM</name>
    <name evidence="8" type="ORF">SAMN04488509_111102</name>
</gene>
<organism evidence="8 9">
    <name type="scientific">Aquimonas voraii</name>
    <dbReference type="NCBI Taxonomy" id="265719"/>
    <lineage>
        <taxon>Bacteria</taxon>
        <taxon>Pseudomonadati</taxon>
        <taxon>Pseudomonadota</taxon>
        <taxon>Gammaproteobacteria</taxon>
        <taxon>Lysobacterales</taxon>
        <taxon>Lysobacteraceae</taxon>
        <taxon>Aquimonas</taxon>
    </lineage>
</organism>
<comment type="subunit">
    <text evidence="5">Binds ribosomal protein uS19.</text>
</comment>
<dbReference type="RefSeq" id="WP_091244454.1">
    <property type="nucleotide sequence ID" value="NZ_FNAG01000011.1"/>
</dbReference>
<dbReference type="HAMAP" id="MF_00014">
    <property type="entry name" value="Ribosome_mat_RimM"/>
    <property type="match status" value="1"/>
</dbReference>
<dbReference type="GO" id="GO:0043022">
    <property type="term" value="F:ribosome binding"/>
    <property type="evidence" value="ECO:0007669"/>
    <property type="project" value="InterPro"/>
</dbReference>
<sequence length="177" mass="19801">MTGPGEAPAESAERRVLMGRVVGVFGVRGWLKIESYSEPRDRIFRYRPWLMGRSDSLREVLPRELREQGKTVVVQLPGCDSVEQAELLLGEEIWVRRSSLPPPAPGEYYWIDLEGLNVVTTDGVDLGRISHMIATGANDVMVVRGDRERLLPFTPGHAVVSVDFAAGRVLVDWDPEF</sequence>
<dbReference type="SUPFAM" id="SSF50447">
    <property type="entry name" value="Translation proteins"/>
    <property type="match status" value="1"/>
</dbReference>
<accession>A0A1G6YYE4</accession>
<evidence type="ECO:0000256" key="5">
    <source>
        <dbReference type="HAMAP-Rule" id="MF_00014"/>
    </source>
</evidence>
<dbReference type="AlphaFoldDB" id="A0A1G6YYE4"/>
<dbReference type="Gene3D" id="2.30.30.240">
    <property type="entry name" value="PRC-barrel domain"/>
    <property type="match status" value="1"/>
</dbReference>
<dbReference type="GO" id="GO:0042274">
    <property type="term" value="P:ribosomal small subunit biogenesis"/>
    <property type="evidence" value="ECO:0007669"/>
    <property type="project" value="UniProtKB-UniRule"/>
</dbReference>
<comment type="function">
    <text evidence="5">An accessory protein needed during the final step in the assembly of 30S ribosomal subunit, possibly for assembly of the head region. Essential for efficient processing of 16S rRNA. May be needed both before and after RbfA during the maturation of 16S rRNA. It has affinity for free ribosomal 30S subunits but not for 70S ribosomes.</text>
</comment>
<reference evidence="8 9" key="1">
    <citation type="submission" date="2016-10" db="EMBL/GenBank/DDBJ databases">
        <authorList>
            <person name="de Groot N.N."/>
        </authorList>
    </citation>
    <scope>NUCLEOTIDE SEQUENCE [LARGE SCALE GENOMIC DNA]</scope>
    <source>
        <strain evidence="8 9">DSM 16957</strain>
    </source>
</reference>
<dbReference type="InterPro" id="IPR011033">
    <property type="entry name" value="PRC_barrel-like_sf"/>
</dbReference>
<keyword evidence="3 5" id="KW-0698">rRNA processing</keyword>
<comment type="subcellular location">
    <subcellularLocation>
        <location evidence="5">Cytoplasm</location>
    </subcellularLocation>
</comment>
<dbReference type="GO" id="GO:0005737">
    <property type="term" value="C:cytoplasm"/>
    <property type="evidence" value="ECO:0007669"/>
    <property type="project" value="UniProtKB-SubCell"/>
</dbReference>
<dbReference type="GO" id="GO:0005840">
    <property type="term" value="C:ribosome"/>
    <property type="evidence" value="ECO:0007669"/>
    <property type="project" value="InterPro"/>
</dbReference>
<dbReference type="STRING" id="265719.SAMN04488509_111102"/>
<proteinExistence type="inferred from homology"/>
<keyword evidence="9" id="KW-1185">Reference proteome</keyword>
<dbReference type="PANTHER" id="PTHR33692">
    <property type="entry name" value="RIBOSOME MATURATION FACTOR RIMM"/>
    <property type="match status" value="1"/>
</dbReference>
<evidence type="ECO:0000256" key="2">
    <source>
        <dbReference type="ARBA" id="ARBA00022517"/>
    </source>
</evidence>
<dbReference type="SUPFAM" id="SSF50346">
    <property type="entry name" value="PRC-barrel domain"/>
    <property type="match status" value="1"/>
</dbReference>
<keyword evidence="4 5" id="KW-0143">Chaperone</keyword>
<keyword evidence="1 5" id="KW-0963">Cytoplasm</keyword>
<dbReference type="InterPro" id="IPR056792">
    <property type="entry name" value="PRC_RimM"/>
</dbReference>
<evidence type="ECO:0000259" key="7">
    <source>
        <dbReference type="Pfam" id="PF24986"/>
    </source>
</evidence>